<dbReference type="Pfam" id="PF08340">
    <property type="entry name" value="YicC-like_C"/>
    <property type="match status" value="1"/>
</dbReference>
<sequence>MIKSMTGFGNAEAQNENISVEVEIKTLNSKFLDLSLKLPKTLNAQEIEIRNVINQKLIRGKAAVSIKISTKNKQLALPNIDQELFTAYYEKLSDLEETNGRKFNDLMKMTLEAPEIMKFEDENLSEEDLKLINDTLNNAIDSCNDFRKSEGQKVGSILGSYVDTIAEKLENAKKIEPQRLEKIRTRLQNNIKELTQSVDYDQDRLEQELIYYSEKLDVHEEMERLAIHLKYFSDTLNSKAESHGKKLGFISQEIGREINTLGSKANDSDLQEQVIQMKEELEKIKEQSLNVL</sequence>
<evidence type="ECO:0000256" key="3">
    <source>
        <dbReference type="ARBA" id="ARBA00022759"/>
    </source>
</evidence>
<keyword evidence="4 8" id="KW-0378">Hydrolase</keyword>
<dbReference type="EC" id="3.1.-.-" evidence="8"/>
<evidence type="ECO:0000313" key="8">
    <source>
        <dbReference type="EMBL" id="WKK82253.2"/>
    </source>
</evidence>
<evidence type="ECO:0000259" key="6">
    <source>
        <dbReference type="Pfam" id="PF03755"/>
    </source>
</evidence>
<evidence type="ECO:0000256" key="1">
    <source>
        <dbReference type="ARBA" id="ARBA00001968"/>
    </source>
</evidence>
<accession>A0AA49GEP7</accession>
<keyword evidence="3" id="KW-0255">Endonuclease</keyword>
<gene>
    <name evidence="8" type="ORF">QYS47_09175</name>
</gene>
<evidence type="ECO:0000256" key="4">
    <source>
        <dbReference type="ARBA" id="ARBA00022801"/>
    </source>
</evidence>
<comment type="cofactor">
    <cofactor evidence="1">
        <name>a divalent metal cation</name>
        <dbReference type="ChEBI" id="CHEBI:60240"/>
    </cofactor>
</comment>
<dbReference type="Pfam" id="PF03755">
    <property type="entry name" value="YicC-like_N"/>
    <property type="match status" value="1"/>
</dbReference>
<dbReference type="GO" id="GO:0016787">
    <property type="term" value="F:hydrolase activity"/>
    <property type="evidence" value="ECO:0007669"/>
    <property type="project" value="UniProtKB-KW"/>
</dbReference>
<dbReference type="AlphaFoldDB" id="A0AA49GEP7"/>
<dbReference type="NCBIfam" id="TIGR00255">
    <property type="entry name" value="YicC/YloC family endoribonuclease"/>
    <property type="match status" value="1"/>
</dbReference>
<dbReference type="InterPro" id="IPR013551">
    <property type="entry name" value="YicC-like_C"/>
</dbReference>
<keyword evidence="2" id="KW-0540">Nuclease</keyword>
<dbReference type="PANTHER" id="PTHR30636">
    <property type="entry name" value="UPF0701 PROTEIN YICC"/>
    <property type="match status" value="1"/>
</dbReference>
<dbReference type="Proteomes" id="UP001232019">
    <property type="component" value="Chromosome"/>
</dbReference>
<reference evidence="8" key="1">
    <citation type="submission" date="2023-08" db="EMBL/GenBank/DDBJ databases">
        <title>Comparative genomics and taxonomic characterization of three novel marine species of genus Marivirga.</title>
        <authorList>
            <person name="Muhammad N."/>
            <person name="Kim S.-G."/>
        </authorList>
    </citation>
    <scope>NUCLEOTIDE SEQUENCE</scope>
    <source>
        <strain evidence="8">BKB1-2</strain>
    </source>
</reference>
<evidence type="ECO:0000256" key="2">
    <source>
        <dbReference type="ARBA" id="ARBA00022722"/>
    </source>
</evidence>
<dbReference type="InterPro" id="IPR013527">
    <property type="entry name" value="YicC-like_N"/>
</dbReference>
<dbReference type="SUPFAM" id="SSF58113">
    <property type="entry name" value="Apolipoprotein A-I"/>
    <property type="match status" value="1"/>
</dbReference>
<comment type="similarity">
    <text evidence="5">Belongs to the YicC/YloC family.</text>
</comment>
<dbReference type="GO" id="GO:0004521">
    <property type="term" value="F:RNA endonuclease activity"/>
    <property type="evidence" value="ECO:0007669"/>
    <property type="project" value="InterPro"/>
</dbReference>
<evidence type="ECO:0000259" key="7">
    <source>
        <dbReference type="Pfam" id="PF08340"/>
    </source>
</evidence>
<name>A0AA49GEP7_9BACT</name>
<dbReference type="InterPro" id="IPR005229">
    <property type="entry name" value="YicC/YloC-like"/>
</dbReference>
<organism evidence="8">
    <name type="scientific">Marivirga arenosa</name>
    <dbReference type="NCBI Taxonomy" id="3059076"/>
    <lineage>
        <taxon>Bacteria</taxon>
        <taxon>Pseudomonadati</taxon>
        <taxon>Bacteroidota</taxon>
        <taxon>Cytophagia</taxon>
        <taxon>Cytophagales</taxon>
        <taxon>Marivirgaceae</taxon>
        <taxon>Marivirga</taxon>
    </lineage>
</organism>
<dbReference type="PANTHER" id="PTHR30636:SF3">
    <property type="entry name" value="UPF0701 PROTEIN YICC"/>
    <property type="match status" value="1"/>
</dbReference>
<protein>
    <submittedName>
        <fullName evidence="8">YicC/YloC family endoribonuclease</fullName>
        <ecNumber evidence="8">3.1.-.-</ecNumber>
    </submittedName>
</protein>
<dbReference type="RefSeq" id="WP_322347779.1">
    <property type="nucleotide sequence ID" value="NZ_CP129968.2"/>
</dbReference>
<evidence type="ECO:0000256" key="5">
    <source>
        <dbReference type="ARBA" id="ARBA00035648"/>
    </source>
</evidence>
<dbReference type="KEGG" id="marp:QYS47_09175"/>
<dbReference type="EMBL" id="CP129968">
    <property type="protein sequence ID" value="WKK82253.2"/>
    <property type="molecule type" value="Genomic_DNA"/>
</dbReference>
<feature type="domain" description="Endoribonuclease YicC-like N-terminal" evidence="6">
    <location>
        <begin position="2"/>
        <end position="154"/>
    </location>
</feature>
<proteinExistence type="inferred from homology"/>
<feature type="domain" description="Endoribonuclease YicC-like C-terminal" evidence="7">
    <location>
        <begin position="173"/>
        <end position="291"/>
    </location>
</feature>